<reference evidence="1" key="1">
    <citation type="submission" date="2021-06" db="EMBL/GenBank/DDBJ databases">
        <authorList>
            <person name="Kallberg Y."/>
            <person name="Tangrot J."/>
            <person name="Rosling A."/>
        </authorList>
    </citation>
    <scope>NUCLEOTIDE SEQUENCE</scope>
    <source>
        <strain evidence="1">28 12/20/2015</strain>
    </source>
</reference>
<organism evidence="1 2">
    <name type="scientific">Cetraspora pellucida</name>
    <dbReference type="NCBI Taxonomy" id="1433469"/>
    <lineage>
        <taxon>Eukaryota</taxon>
        <taxon>Fungi</taxon>
        <taxon>Fungi incertae sedis</taxon>
        <taxon>Mucoromycota</taxon>
        <taxon>Glomeromycotina</taxon>
        <taxon>Glomeromycetes</taxon>
        <taxon>Diversisporales</taxon>
        <taxon>Gigasporaceae</taxon>
        <taxon>Cetraspora</taxon>
    </lineage>
</organism>
<comment type="caution">
    <text evidence="1">The sequence shown here is derived from an EMBL/GenBank/DDBJ whole genome shotgun (WGS) entry which is preliminary data.</text>
</comment>
<keyword evidence="2" id="KW-1185">Reference proteome</keyword>
<name>A0ACA9P2I7_9GLOM</name>
<protein>
    <submittedName>
        <fullName evidence="1">1145_t:CDS:1</fullName>
    </submittedName>
</protein>
<gene>
    <name evidence="1" type="ORF">SPELUC_LOCUS10450</name>
</gene>
<proteinExistence type="predicted"/>
<evidence type="ECO:0000313" key="2">
    <source>
        <dbReference type="Proteomes" id="UP000789366"/>
    </source>
</evidence>
<dbReference type="EMBL" id="CAJVPW010019451">
    <property type="protein sequence ID" value="CAG8686382.1"/>
    <property type="molecule type" value="Genomic_DNA"/>
</dbReference>
<sequence length="121" mass="14049">TDVNINNETIQSIEQSTNSELLILINKFPLGIEENRIELDKYINLDNYIAANEMPSMKSIIETVEEKESSEPNLSLIQHIFYKSVLEYIESLFLYIGPKSSDNLNFNITFLQDLDKFKKKL</sequence>
<dbReference type="Proteomes" id="UP000789366">
    <property type="component" value="Unassembled WGS sequence"/>
</dbReference>
<feature type="non-terminal residue" evidence="1">
    <location>
        <position position="1"/>
    </location>
</feature>
<evidence type="ECO:0000313" key="1">
    <source>
        <dbReference type="EMBL" id="CAG8686382.1"/>
    </source>
</evidence>
<accession>A0ACA9P2I7</accession>